<evidence type="ECO:0000313" key="7">
    <source>
        <dbReference type="EMBL" id="CAG99755.1"/>
    </source>
</evidence>
<feature type="region of interest" description="Disordered" evidence="5">
    <location>
        <begin position="1"/>
        <end position="39"/>
    </location>
</feature>
<proteinExistence type="predicted"/>
<feature type="compositionally biased region" description="Polar residues" evidence="5">
    <location>
        <begin position="679"/>
        <end position="688"/>
    </location>
</feature>
<evidence type="ECO:0000256" key="2">
    <source>
        <dbReference type="ARBA" id="ARBA00022692"/>
    </source>
</evidence>
<organism evidence="7 8">
    <name type="scientific">Kluyveromyces lactis (strain ATCC 8585 / CBS 2359 / DSM 70799 / NBRC 1267 / NRRL Y-1140 / WM37)</name>
    <name type="common">Yeast</name>
    <name type="synonym">Candida sphaerica</name>
    <dbReference type="NCBI Taxonomy" id="284590"/>
    <lineage>
        <taxon>Eukaryota</taxon>
        <taxon>Fungi</taxon>
        <taxon>Dikarya</taxon>
        <taxon>Ascomycota</taxon>
        <taxon>Saccharomycotina</taxon>
        <taxon>Saccharomycetes</taxon>
        <taxon>Saccharomycetales</taxon>
        <taxon>Saccharomycetaceae</taxon>
        <taxon>Kluyveromyces</taxon>
    </lineage>
</organism>
<feature type="region of interest" description="Disordered" evidence="5">
    <location>
        <begin position="665"/>
        <end position="688"/>
    </location>
</feature>
<dbReference type="EMBL" id="CR382125">
    <property type="protein sequence ID" value="CAG99755.1"/>
    <property type="molecule type" value="Genomic_DNA"/>
</dbReference>
<keyword evidence="3 6" id="KW-1133">Transmembrane helix</keyword>
<dbReference type="OMA" id="RMKSIYQ"/>
<dbReference type="PaxDb" id="284590-Q6CN21"/>
<feature type="region of interest" description="Disordered" evidence="5">
    <location>
        <begin position="399"/>
        <end position="446"/>
    </location>
</feature>
<sequence length="688" mass="76061">MATSTTGSSSTSSSTSTSTSTSKSSKCTGSSQHCEKPSDSTNTTAVVVAVVVPVVVVGLVLIFILYKVYKRNKKEELEDNDPDFDGDAEFLPDFGQEFEMERNVDPSGMRIPSSATRAFSVQPNPFNDETKSFAYSQSATNPFQLPTVTDDSETLRNFAKTFQNSDFDGYKLATRSASQISISRPTSAAGGSVPNNGNIQLSNLSKFSTVSNGNNSNGDDKILKYSEIVQDSGSPADEDDDDDEEDSKDSDLYSEPSPVKYSRGNVTQSYIHQDQEGFQPEVSMQESERTSEGIQLQKKPFLENEDDVYIQRDEEDSDEDVARMKSIYQVYLDRNGTVKTIREGNPVPEGFQPVAELPKDASNIITESSNSNEPTNPSNIPENYQAQPQHEYYQNGYSLQPEAPQYPEENYGRGTQADGNTQSQDTAAFENPNSNAPNQYSDPAPRVASSIYDTQSQYHNDHQQNQYYYNHQYYGQNQYDGSFPTYHNQIQHNLPPPNMESIEELPRPSNLPFSGSSHSLTSFKSKTTLKSPAAAAMTPQNNHNYNPIDHPELYFHQTNGSDLGLSSDQASSNTTPSQINSAGSKVLPHHLRQSVVMTNPNELSQNNLFKPAGSFSRAVADSRSNSLMSNTNTYQQQLQDTYIKSRVSGILDDTDVMHPPSMGTILPHSGSQEDLRKQLGSSHNYNVM</sequence>
<feature type="compositionally biased region" description="Low complexity" evidence="5">
    <location>
        <begin position="1"/>
        <end position="31"/>
    </location>
</feature>
<dbReference type="RefSeq" id="XP_454668.1">
    <property type="nucleotide sequence ID" value="XM_454668.1"/>
</dbReference>
<protein>
    <submittedName>
        <fullName evidence="7">KLLA0E15973p</fullName>
    </submittedName>
</protein>
<dbReference type="KEGG" id="kla:KLLA0_E15973g"/>
<keyword evidence="2 6" id="KW-0812">Transmembrane</keyword>
<dbReference type="HOGENOM" id="CLU_026020_0_0_1"/>
<dbReference type="Pfam" id="PF08693">
    <property type="entry name" value="SKG6"/>
    <property type="match status" value="1"/>
</dbReference>
<evidence type="ECO:0000256" key="3">
    <source>
        <dbReference type="ARBA" id="ARBA00022989"/>
    </source>
</evidence>
<keyword evidence="8" id="KW-1185">Reference proteome</keyword>
<evidence type="ECO:0000256" key="5">
    <source>
        <dbReference type="SAM" id="MobiDB-lite"/>
    </source>
</evidence>
<keyword evidence="4 6" id="KW-0472">Membrane</keyword>
<feature type="region of interest" description="Disordered" evidence="5">
    <location>
        <begin position="230"/>
        <end position="321"/>
    </location>
</feature>
<dbReference type="AlphaFoldDB" id="Q6CN21"/>
<dbReference type="FunCoup" id="Q6CN21">
    <property type="interactions" value="47"/>
</dbReference>
<dbReference type="Proteomes" id="UP000000598">
    <property type="component" value="Chromosome E"/>
</dbReference>
<dbReference type="GO" id="GO:0071944">
    <property type="term" value="C:cell periphery"/>
    <property type="evidence" value="ECO:0007669"/>
    <property type="project" value="UniProtKB-ARBA"/>
</dbReference>
<evidence type="ECO:0000256" key="1">
    <source>
        <dbReference type="ARBA" id="ARBA00004167"/>
    </source>
</evidence>
<accession>Q6CN21</accession>
<feature type="compositionally biased region" description="Acidic residues" evidence="5">
    <location>
        <begin position="303"/>
        <end position="319"/>
    </location>
</feature>
<feature type="compositionally biased region" description="Low complexity" evidence="5">
    <location>
        <begin position="362"/>
        <end position="383"/>
    </location>
</feature>
<feature type="compositionally biased region" description="Acidic residues" evidence="5">
    <location>
        <begin position="236"/>
        <end position="248"/>
    </location>
</feature>
<dbReference type="PANTHER" id="PTHR15549">
    <property type="entry name" value="PAIRED IMMUNOGLOBULIN-LIKE TYPE 2 RECEPTOR"/>
    <property type="match status" value="1"/>
</dbReference>
<dbReference type="GO" id="GO:0016020">
    <property type="term" value="C:membrane"/>
    <property type="evidence" value="ECO:0007669"/>
    <property type="project" value="UniProtKB-SubCell"/>
</dbReference>
<comment type="subcellular location">
    <subcellularLocation>
        <location evidence="1">Membrane</location>
        <topology evidence="1">Single-pass membrane protein</topology>
    </subcellularLocation>
</comment>
<reference evidence="7 8" key="1">
    <citation type="journal article" date="2004" name="Nature">
        <title>Genome evolution in yeasts.</title>
        <authorList>
            <consortium name="Genolevures"/>
            <person name="Dujon B."/>
            <person name="Sherman D."/>
            <person name="Fischer G."/>
            <person name="Durrens P."/>
            <person name="Casaregola S."/>
            <person name="Lafontaine I."/>
            <person name="de Montigny J."/>
            <person name="Marck C."/>
            <person name="Neuveglise C."/>
            <person name="Talla E."/>
            <person name="Goffard N."/>
            <person name="Frangeul L."/>
            <person name="Aigle M."/>
            <person name="Anthouard V."/>
            <person name="Babour A."/>
            <person name="Barbe V."/>
            <person name="Barnay S."/>
            <person name="Blanchin S."/>
            <person name="Beckerich J.M."/>
            <person name="Beyne E."/>
            <person name="Bleykasten C."/>
            <person name="Boisrame A."/>
            <person name="Boyer J."/>
            <person name="Cattolico L."/>
            <person name="Confanioleri F."/>
            <person name="de Daruvar A."/>
            <person name="Despons L."/>
            <person name="Fabre E."/>
            <person name="Fairhead C."/>
            <person name="Ferry-Dumazet H."/>
            <person name="Groppi A."/>
            <person name="Hantraye F."/>
            <person name="Hennequin C."/>
            <person name="Jauniaux N."/>
            <person name="Joyet P."/>
            <person name="Kachouri R."/>
            <person name="Kerrest A."/>
            <person name="Koszul R."/>
            <person name="Lemaire M."/>
            <person name="Lesur I."/>
            <person name="Ma L."/>
            <person name="Muller H."/>
            <person name="Nicaud J.M."/>
            <person name="Nikolski M."/>
            <person name="Oztas S."/>
            <person name="Ozier-Kalogeropoulos O."/>
            <person name="Pellenz S."/>
            <person name="Potier S."/>
            <person name="Richard G.F."/>
            <person name="Straub M.L."/>
            <person name="Suleau A."/>
            <person name="Swennene D."/>
            <person name="Tekaia F."/>
            <person name="Wesolowski-Louvel M."/>
            <person name="Westhof E."/>
            <person name="Wirth B."/>
            <person name="Zeniou-Meyer M."/>
            <person name="Zivanovic I."/>
            <person name="Bolotin-Fukuhara M."/>
            <person name="Thierry A."/>
            <person name="Bouchier C."/>
            <person name="Caudron B."/>
            <person name="Scarpelli C."/>
            <person name="Gaillardin C."/>
            <person name="Weissenbach J."/>
            <person name="Wincker P."/>
            <person name="Souciet J.L."/>
        </authorList>
    </citation>
    <scope>NUCLEOTIDE SEQUENCE [LARGE SCALE GENOMIC DNA]</scope>
    <source>
        <strain evidence="8">ATCC 8585 / CBS 2359 / DSM 70799 / NBRC 1267 / NRRL Y-1140 / WM37</strain>
    </source>
</reference>
<dbReference type="InterPro" id="IPR014805">
    <property type="entry name" value="SKG6/TOS2-like"/>
</dbReference>
<evidence type="ECO:0000256" key="6">
    <source>
        <dbReference type="SAM" id="Phobius"/>
    </source>
</evidence>
<evidence type="ECO:0000256" key="4">
    <source>
        <dbReference type="ARBA" id="ARBA00023136"/>
    </source>
</evidence>
<feature type="transmembrane region" description="Helical" evidence="6">
    <location>
        <begin position="45"/>
        <end position="66"/>
    </location>
</feature>
<feature type="region of interest" description="Disordered" evidence="5">
    <location>
        <begin position="360"/>
        <end position="383"/>
    </location>
</feature>
<feature type="compositionally biased region" description="Polar residues" evidence="5">
    <location>
        <begin position="417"/>
        <end position="441"/>
    </location>
</feature>
<dbReference type="PANTHER" id="PTHR15549:SF30">
    <property type="entry name" value="MID2 DOMAIN-CONTAINING PROTEIN"/>
    <property type="match status" value="1"/>
</dbReference>
<feature type="region of interest" description="Disordered" evidence="5">
    <location>
        <begin position="178"/>
        <end position="197"/>
    </location>
</feature>
<name>Q6CN21_KLULA</name>
<dbReference type="InterPro" id="IPR051694">
    <property type="entry name" value="Immunoregulatory_rcpt-like"/>
</dbReference>
<dbReference type="GeneID" id="2894195"/>
<feature type="region of interest" description="Disordered" evidence="5">
    <location>
        <begin position="558"/>
        <end position="582"/>
    </location>
</feature>
<evidence type="ECO:0000313" key="8">
    <source>
        <dbReference type="Proteomes" id="UP000000598"/>
    </source>
</evidence>
<gene>
    <name evidence="7" type="ORF">KLLA0_E15973g</name>
</gene>
<dbReference type="eggNOG" id="ENOG502REX9">
    <property type="taxonomic scope" value="Eukaryota"/>
</dbReference>
<dbReference type="InParanoid" id="Q6CN21"/>